<dbReference type="Proteomes" id="UP000183658">
    <property type="component" value="Unassembled WGS sequence"/>
</dbReference>
<dbReference type="InterPro" id="IPR007963">
    <property type="entry name" value="Peptidase_M61_catalytic"/>
</dbReference>
<accession>A0A1H9QDB0</accession>
<keyword evidence="3" id="KW-0482">Metalloprotease</keyword>
<evidence type="ECO:0000313" key="4">
    <source>
        <dbReference type="Proteomes" id="UP000183658"/>
    </source>
</evidence>
<keyword evidence="3" id="KW-0378">Hydrolase</keyword>
<dbReference type="Pfam" id="PF17899">
    <property type="entry name" value="Peptidase_M61_N"/>
    <property type="match status" value="1"/>
</dbReference>
<sequence>MRKFLYSKYVTFLPFDRLTSKIISIMKKIIFAFAFTSVLWSCKTANSVPTAATKEQVQVAINLDVITNDQVMVTVNAPSIKTDEITYHIPKTVPGTYSEDNYGRYIEDLKAYDTKGNLLVVKKIDVNSWSISKAKTLDKITYLVNDSFDTEKGTKFGDEDVFSPAGSNIDAGKNIMLNTHCFVGYFTNFMSIPYKVTITHPAILWGSTSMTDLDASTTADTFITSRYAELVENPIMYSKPDYTTFTVDGMEILISVYSPSGKVTAESITPEMKTMMTAQKTFLGKINATKKYSVLLYLSSMQENDAKGFGALEHPTATTVVLPELMPKEELVKSMMDVVSHEFFHIVTPLSIHSKEIQYFDYNDPKMSSHLWMYEGVTEYFANLFQINQGLITEEDFYNRISDQMERAAKMNDTMSFTTMSTNVLKEPYKEQYINVYQKGSLIGMCLDIIIREKSNGERGILDLMQKLSTEYGPSKPFNDDELFAKITSLTYPEVGAFLATYVAGTTPIPYETYFAKVGVTKSTVKSPGNVFLKGQVPYITVNPETKEIVVIPNIELNPFYTALDLKGGDIIMAINDKPYSLDNIYDMIGESQNWKENEAITVKIKRNGVEQVLKGKIQLPYEEKEALNATDITKKALREAWLKG</sequence>
<dbReference type="Gene3D" id="2.30.42.10">
    <property type="match status" value="1"/>
</dbReference>
<evidence type="ECO:0000259" key="2">
    <source>
        <dbReference type="Pfam" id="PF17899"/>
    </source>
</evidence>
<dbReference type="SUPFAM" id="SSF50156">
    <property type="entry name" value="PDZ domain-like"/>
    <property type="match status" value="1"/>
</dbReference>
<dbReference type="Gene3D" id="1.10.390.10">
    <property type="entry name" value="Neutral Protease Domain 2"/>
    <property type="match status" value="1"/>
</dbReference>
<dbReference type="AlphaFoldDB" id="A0A1H9QDB0"/>
<dbReference type="InterPro" id="IPR036034">
    <property type="entry name" value="PDZ_sf"/>
</dbReference>
<evidence type="ECO:0000259" key="1">
    <source>
        <dbReference type="Pfam" id="PF05299"/>
    </source>
</evidence>
<gene>
    <name evidence="3" type="ORF">SAMN05444355_1165</name>
</gene>
<name>A0A1H9QDB0_FLAFI</name>
<evidence type="ECO:0000313" key="3">
    <source>
        <dbReference type="EMBL" id="SER58427.1"/>
    </source>
</evidence>
<keyword evidence="3" id="KW-0645">Protease</keyword>
<dbReference type="EMBL" id="FOFZ01000016">
    <property type="protein sequence ID" value="SER58427.1"/>
    <property type="molecule type" value="Genomic_DNA"/>
</dbReference>
<keyword evidence="4" id="KW-1185">Reference proteome</keyword>
<dbReference type="Pfam" id="PF05299">
    <property type="entry name" value="Peptidase_M61"/>
    <property type="match status" value="1"/>
</dbReference>
<organism evidence="3 4">
    <name type="scientific">Flavobacterium frigoris</name>
    <dbReference type="NCBI Taxonomy" id="229204"/>
    <lineage>
        <taxon>Bacteria</taxon>
        <taxon>Pseudomonadati</taxon>
        <taxon>Bacteroidota</taxon>
        <taxon>Flavobacteriia</taxon>
        <taxon>Flavobacteriales</taxon>
        <taxon>Flavobacteriaceae</taxon>
        <taxon>Flavobacterium</taxon>
    </lineage>
</organism>
<dbReference type="GO" id="GO:0008237">
    <property type="term" value="F:metallopeptidase activity"/>
    <property type="evidence" value="ECO:0007669"/>
    <property type="project" value="UniProtKB-KW"/>
</dbReference>
<reference evidence="4" key="1">
    <citation type="submission" date="2016-10" db="EMBL/GenBank/DDBJ databases">
        <authorList>
            <person name="Varghese N."/>
            <person name="Submissions S."/>
        </authorList>
    </citation>
    <scope>NUCLEOTIDE SEQUENCE [LARGE SCALE GENOMIC DNA]</scope>
    <source>
        <strain evidence="4">DSM 15719</strain>
    </source>
</reference>
<protein>
    <submittedName>
        <fullName evidence="3">Predicted metalloprotease, contains C-terminal PDZ domain</fullName>
    </submittedName>
</protein>
<dbReference type="InterPro" id="IPR040756">
    <property type="entry name" value="Peptidase_M61_N"/>
</dbReference>
<dbReference type="InterPro" id="IPR027268">
    <property type="entry name" value="Peptidase_M4/M1_CTD_sf"/>
</dbReference>
<feature type="domain" description="Peptidase M61 N-terminal" evidence="2">
    <location>
        <begin position="59"/>
        <end position="239"/>
    </location>
</feature>
<dbReference type="Gene3D" id="2.60.40.3650">
    <property type="match status" value="1"/>
</dbReference>
<feature type="domain" description="Peptidase M61 catalytic" evidence="1">
    <location>
        <begin position="335"/>
        <end position="443"/>
    </location>
</feature>
<dbReference type="GO" id="GO:0006508">
    <property type="term" value="P:proteolysis"/>
    <property type="evidence" value="ECO:0007669"/>
    <property type="project" value="UniProtKB-KW"/>
</dbReference>
<proteinExistence type="predicted"/>
<dbReference type="SUPFAM" id="SSF55486">
    <property type="entry name" value="Metalloproteases ('zincins'), catalytic domain"/>
    <property type="match status" value="1"/>
</dbReference>